<name>A0A2I7K4W3_9RHOB</name>
<dbReference type="AlphaFoldDB" id="A0A2I7K4W3"/>
<dbReference type="EMBL" id="CP010725">
    <property type="protein sequence ID" value="AUQ97649.1"/>
    <property type="molecule type" value="Genomic_DNA"/>
</dbReference>
<evidence type="ECO:0000313" key="1">
    <source>
        <dbReference type="EMBL" id="AUQ97649.1"/>
    </source>
</evidence>
<dbReference type="Proteomes" id="UP000236447">
    <property type="component" value="Chromosome"/>
</dbReference>
<gene>
    <name evidence="1" type="ORF">PhaeoP88_00245</name>
</gene>
<organism evidence="1 2">
    <name type="scientific">Phaeobacter inhibens</name>
    <dbReference type="NCBI Taxonomy" id="221822"/>
    <lineage>
        <taxon>Bacteria</taxon>
        <taxon>Pseudomonadati</taxon>
        <taxon>Pseudomonadota</taxon>
        <taxon>Alphaproteobacteria</taxon>
        <taxon>Rhodobacterales</taxon>
        <taxon>Roseobacteraceae</taxon>
        <taxon>Phaeobacter</taxon>
    </lineage>
</organism>
<sequence length="508" mass="58030">MAEISNPRYSRPIDVHRWSDHPEVKALVEEIWQDYLPWQITGKQGEKRPGPQPKTSFKNQLRVLILDLYVAWLEDPELSIGMSMSPNEWKANSRYNALHLSKKLIPITEALSIAGLVDLAKGSYAGPGVKSNRTTRIRASEGLQNMFRDAKFQRDDVHRFEGQEVIILRDEKVAGKVGKEVEYTDTPNTNAMRSELKSYNDLLAASFIDIATLQEPIIQRDDDEVTAPLRIHPDYARLRRVFSRKDWSMNGRFYGGWWQQVNDDWRSKIFIDDQPTIEVDFKGLHVAMLYAQTGNKMSHDPYDISSQIIEAYPPELLRKLIKRLALTAINAKEKSSAYRAFRDGFSTAHVGKTLSNKKLDQLMAAFLEVNPALEAFLFSDQGIRLMYLDSQITAHVHSHFTEQGIPVLSIHDSYVIDHMRVAELRDVMAEASKAVVGQALPTSIKLPDMPEYSHVSDEQLQEHIENRQGIRCVGYMDRLFGYQERTGRGISPVSRRDAQEDYRLGLLG</sequence>
<reference evidence="1 2" key="2">
    <citation type="journal article" date="2017" name="Genome Biol. Evol.">
        <title>Trajectories and Drivers of Genome Evolution in Surface-Associated Marine Phaeobacter.</title>
        <authorList>
            <person name="Freese H.M."/>
            <person name="Sikorski J."/>
            <person name="Bunk B."/>
            <person name="Scheuner C."/>
            <person name="Meier-Kolthoff J.P."/>
            <person name="Sproer C."/>
            <person name="Gram L."/>
            <person name="Overmann J."/>
        </authorList>
    </citation>
    <scope>NUCLEOTIDE SEQUENCE [LARGE SCALE GENOMIC DNA]</scope>
    <source>
        <strain evidence="1 2">P88</strain>
    </source>
</reference>
<dbReference type="RefSeq" id="WP_102882913.1">
    <property type="nucleotide sequence ID" value="NZ_CP010725.1"/>
</dbReference>
<evidence type="ECO:0000313" key="2">
    <source>
        <dbReference type="Proteomes" id="UP000236447"/>
    </source>
</evidence>
<accession>A0A2I7K4W3</accession>
<proteinExistence type="predicted"/>
<protein>
    <submittedName>
        <fullName evidence="1">Uncharacterized protein</fullName>
    </submittedName>
</protein>
<reference evidence="1 2" key="1">
    <citation type="journal article" date="2017" name="Front. Microbiol.">
        <title>Phaeobacter piscinae sp. nov., a species of the Roseobacter group and potential aquaculture probiont.</title>
        <authorList>
            <person name="Sonnenschein E.C."/>
            <person name="Phippen C.B.W."/>
            <person name="Nielsen K.F."/>
            <person name="Mateiu R.V."/>
            <person name="Melchiorsen J."/>
            <person name="Gram L."/>
            <person name="Overmann J."/>
            <person name="Freese H.M."/>
        </authorList>
    </citation>
    <scope>NUCLEOTIDE SEQUENCE [LARGE SCALE GENOMIC DNA]</scope>
    <source>
        <strain evidence="1 2">P88</strain>
    </source>
</reference>